<organism evidence="1 2">
    <name type="scientific">Streptomyces tamarix</name>
    <dbReference type="NCBI Taxonomy" id="3078565"/>
    <lineage>
        <taxon>Bacteria</taxon>
        <taxon>Bacillati</taxon>
        <taxon>Actinomycetota</taxon>
        <taxon>Actinomycetes</taxon>
        <taxon>Kitasatosporales</taxon>
        <taxon>Streptomycetaceae</taxon>
        <taxon>Streptomyces</taxon>
    </lineage>
</organism>
<reference evidence="1 2" key="1">
    <citation type="submission" date="2023-09" db="EMBL/GenBank/DDBJ databases">
        <title>Streptomyces sp. nov.: A antagonism against Alternaria gaisen Producing Streptochlin, Isolated from Tamarix root soil.</title>
        <authorList>
            <person name="Chen Y."/>
        </authorList>
    </citation>
    <scope>NUCLEOTIDE SEQUENCE [LARGE SCALE GENOMIC DNA]</scope>
    <source>
        <strain evidence="1 2">TRM76323</strain>
    </source>
</reference>
<dbReference type="EMBL" id="JAWCTQ010000054">
    <property type="protein sequence ID" value="MDT9686052.1"/>
    <property type="molecule type" value="Genomic_DNA"/>
</dbReference>
<sequence length="63" mass="6622">MSLFDASGRQGGESFVRKGCVRRAALAQQGRAGGESFVRMGCAPDPARFGWGDRAAPVAHRGT</sequence>
<name>A0ABU3QTI1_9ACTN</name>
<dbReference type="Proteomes" id="UP001250181">
    <property type="component" value="Unassembled WGS sequence"/>
</dbReference>
<protein>
    <submittedName>
        <fullName evidence="1">Uncharacterized protein</fullName>
    </submittedName>
</protein>
<gene>
    <name evidence="1" type="ORF">RND61_28860</name>
</gene>
<keyword evidence="2" id="KW-1185">Reference proteome</keyword>
<evidence type="ECO:0000313" key="2">
    <source>
        <dbReference type="Proteomes" id="UP001250181"/>
    </source>
</evidence>
<evidence type="ECO:0000313" key="1">
    <source>
        <dbReference type="EMBL" id="MDT9686052.1"/>
    </source>
</evidence>
<comment type="caution">
    <text evidence="1">The sequence shown here is derived from an EMBL/GenBank/DDBJ whole genome shotgun (WGS) entry which is preliminary data.</text>
</comment>
<accession>A0ABU3QTI1</accession>
<proteinExistence type="predicted"/>
<dbReference type="RefSeq" id="WP_315881086.1">
    <property type="nucleotide sequence ID" value="NZ_JAWCTQ010000054.1"/>
</dbReference>